<evidence type="ECO:0000313" key="2">
    <source>
        <dbReference type="Proteomes" id="UP000199361"/>
    </source>
</evidence>
<dbReference type="AlphaFoldDB" id="A0A1I0EQA4"/>
<proteinExistence type="predicted"/>
<dbReference type="RefSeq" id="WP_091079307.1">
    <property type="nucleotide sequence ID" value="NZ_FOHX01000003.1"/>
</dbReference>
<protein>
    <submittedName>
        <fullName evidence="1">Uncharacterized protein</fullName>
    </submittedName>
</protein>
<keyword evidence="2" id="KW-1185">Reference proteome</keyword>
<dbReference type="STRING" id="568860.SAMN05421811_103153"/>
<reference evidence="1 2" key="1">
    <citation type="submission" date="2016-10" db="EMBL/GenBank/DDBJ databases">
        <authorList>
            <person name="de Groot N.N."/>
        </authorList>
    </citation>
    <scope>NUCLEOTIDE SEQUENCE [LARGE SCALE GENOMIC DNA]</scope>
    <source>
        <strain evidence="1 2">CGMCC 4.5598</strain>
    </source>
</reference>
<accession>A0A1I0EQA4</accession>
<name>A0A1I0EQA4_9ACTN</name>
<dbReference type="EMBL" id="FOHX01000003">
    <property type="protein sequence ID" value="SET47470.1"/>
    <property type="molecule type" value="Genomic_DNA"/>
</dbReference>
<evidence type="ECO:0000313" key="1">
    <source>
        <dbReference type="EMBL" id="SET47470.1"/>
    </source>
</evidence>
<dbReference type="Proteomes" id="UP000199361">
    <property type="component" value="Unassembled WGS sequence"/>
</dbReference>
<organism evidence="1 2">
    <name type="scientific">Nonomuraea wenchangensis</name>
    <dbReference type="NCBI Taxonomy" id="568860"/>
    <lineage>
        <taxon>Bacteria</taxon>
        <taxon>Bacillati</taxon>
        <taxon>Actinomycetota</taxon>
        <taxon>Actinomycetes</taxon>
        <taxon>Streptosporangiales</taxon>
        <taxon>Streptosporangiaceae</taxon>
        <taxon>Nonomuraea</taxon>
    </lineage>
</organism>
<sequence length="68" mass="7871">MARNIASRESRQERVLVGVREVLKRNRHWLNQDLDWASRQIAADLTRAGDPCTEQEVRAALDEIKTRA</sequence>
<gene>
    <name evidence="1" type="ORF">SAMN05421811_103153</name>
</gene>